<feature type="compositionally biased region" description="Polar residues" evidence="1">
    <location>
        <begin position="346"/>
        <end position="359"/>
    </location>
</feature>
<dbReference type="OrthoDB" id="76966at2759"/>
<dbReference type="Proteomes" id="UP000193642">
    <property type="component" value="Unassembled WGS sequence"/>
</dbReference>
<proteinExistence type="predicted"/>
<feature type="compositionally biased region" description="Polar residues" evidence="1">
    <location>
        <begin position="306"/>
        <end position="324"/>
    </location>
</feature>
<organism evidence="2 3">
    <name type="scientific">Rhizoclosmatium globosum</name>
    <dbReference type="NCBI Taxonomy" id="329046"/>
    <lineage>
        <taxon>Eukaryota</taxon>
        <taxon>Fungi</taxon>
        <taxon>Fungi incertae sedis</taxon>
        <taxon>Chytridiomycota</taxon>
        <taxon>Chytridiomycota incertae sedis</taxon>
        <taxon>Chytridiomycetes</taxon>
        <taxon>Chytridiales</taxon>
        <taxon>Chytriomycetaceae</taxon>
        <taxon>Rhizoclosmatium</taxon>
    </lineage>
</organism>
<evidence type="ECO:0000313" key="2">
    <source>
        <dbReference type="EMBL" id="ORY43777.1"/>
    </source>
</evidence>
<dbReference type="EMBL" id="MCGO01000024">
    <property type="protein sequence ID" value="ORY43777.1"/>
    <property type="molecule type" value="Genomic_DNA"/>
</dbReference>
<dbReference type="AlphaFoldDB" id="A0A1Y2CA53"/>
<sequence>MVGIIAETKKEELVQLTESSEMPDALKSSALRTIEHDDAIKALEDELHEVNMTSLRSSFTKQIKSLTEENKLAEEKLWDSYRNAEAREQTLRKLLSKSNKDALMAETRMKCSKNTKKYFSRIRTENSSSQEARIMDAMERLKYYEKINVDKLLAELKEKTEIIEDFLQKVTKLINHNKLDILRPATAAVTGEQKKRPINEVLQRLAVTTEENNELKRKLSILTVTQAGKKAGVQTFIQTSNDELVVHEIEPMINPYNESDLFDRHFYDDLEASNDEDYSLESSKRTSLSVKHRSKAGSATERYKRQSVSPTNRPSTSKQSTRMSGFSERVSRMDPQLFKPDDNITVGGQSIGHQQKNSGITLPILTQEQSDSKKSVWDEIFDYAKK</sequence>
<keyword evidence="3" id="KW-1185">Reference proteome</keyword>
<evidence type="ECO:0000256" key="1">
    <source>
        <dbReference type="SAM" id="MobiDB-lite"/>
    </source>
</evidence>
<comment type="caution">
    <text evidence="2">The sequence shown here is derived from an EMBL/GenBank/DDBJ whole genome shotgun (WGS) entry which is preliminary data.</text>
</comment>
<feature type="region of interest" description="Disordered" evidence="1">
    <location>
        <begin position="275"/>
        <end position="359"/>
    </location>
</feature>
<reference evidence="2 3" key="1">
    <citation type="submission" date="2016-07" db="EMBL/GenBank/DDBJ databases">
        <title>Pervasive Adenine N6-methylation of Active Genes in Fungi.</title>
        <authorList>
            <consortium name="DOE Joint Genome Institute"/>
            <person name="Mondo S.J."/>
            <person name="Dannebaum R.O."/>
            <person name="Kuo R.C."/>
            <person name="Labutti K."/>
            <person name="Haridas S."/>
            <person name="Kuo A."/>
            <person name="Salamov A."/>
            <person name="Ahrendt S.R."/>
            <person name="Lipzen A."/>
            <person name="Sullivan W."/>
            <person name="Andreopoulos W.B."/>
            <person name="Clum A."/>
            <person name="Lindquist E."/>
            <person name="Daum C."/>
            <person name="Ramamoorthy G.K."/>
            <person name="Gryganskyi A."/>
            <person name="Culley D."/>
            <person name="Magnuson J.K."/>
            <person name="James T.Y."/>
            <person name="O'Malley M.A."/>
            <person name="Stajich J.E."/>
            <person name="Spatafora J.W."/>
            <person name="Visel A."/>
            <person name="Grigoriev I.V."/>
        </authorList>
    </citation>
    <scope>NUCLEOTIDE SEQUENCE [LARGE SCALE GENOMIC DNA]</scope>
    <source>
        <strain evidence="2 3">JEL800</strain>
    </source>
</reference>
<accession>A0A1Y2CA53</accession>
<protein>
    <submittedName>
        <fullName evidence="2">Uncharacterized protein</fullName>
    </submittedName>
</protein>
<gene>
    <name evidence="2" type="ORF">BCR33DRAFT_717423</name>
</gene>
<evidence type="ECO:0000313" key="3">
    <source>
        <dbReference type="Proteomes" id="UP000193642"/>
    </source>
</evidence>
<name>A0A1Y2CA53_9FUNG</name>